<evidence type="ECO:0000256" key="9">
    <source>
        <dbReference type="PROSITE-ProRule" id="PRU01240"/>
    </source>
</evidence>
<feature type="active site" description="Charge relay system" evidence="9">
    <location>
        <position position="264"/>
    </location>
</feature>
<keyword evidence="4" id="KW-0964">Secreted</keyword>
<dbReference type="InterPro" id="IPR000209">
    <property type="entry name" value="Peptidase_S8/S53_dom"/>
</dbReference>
<feature type="signal peptide" evidence="12">
    <location>
        <begin position="1"/>
        <end position="27"/>
    </location>
</feature>
<proteinExistence type="inferred from homology"/>
<dbReference type="InterPro" id="IPR018247">
    <property type="entry name" value="EF_Hand_1_Ca_BS"/>
</dbReference>
<accession>A0ABS5C962</accession>
<dbReference type="InterPro" id="IPR046450">
    <property type="entry name" value="PA_dom_sf"/>
</dbReference>
<feature type="active site" description="Charge relay system" evidence="9">
    <location>
        <position position="335"/>
    </location>
</feature>
<evidence type="ECO:0000313" key="15">
    <source>
        <dbReference type="Proteomes" id="UP000673394"/>
    </source>
</evidence>
<dbReference type="InterPro" id="IPR001119">
    <property type="entry name" value="SLH_dom"/>
</dbReference>
<keyword evidence="6 12" id="KW-0732">Signal</keyword>
<dbReference type="SUPFAM" id="SSF52743">
    <property type="entry name" value="Subtilisin-like"/>
    <property type="match status" value="1"/>
</dbReference>
<dbReference type="PROSITE" id="PS00136">
    <property type="entry name" value="SUBTILASE_ASP"/>
    <property type="match status" value="1"/>
</dbReference>
<dbReference type="SUPFAM" id="SSF52025">
    <property type="entry name" value="PA domain"/>
    <property type="match status" value="1"/>
</dbReference>
<name>A0ABS5C962_9BACL</name>
<gene>
    <name evidence="14" type="ORF">I8J30_07470</name>
</gene>
<evidence type="ECO:0000256" key="12">
    <source>
        <dbReference type="SAM" id="SignalP"/>
    </source>
</evidence>
<evidence type="ECO:0000256" key="11">
    <source>
        <dbReference type="SAM" id="MobiDB-lite"/>
    </source>
</evidence>
<feature type="chain" id="PRO_5046307469" evidence="12">
    <location>
        <begin position="28"/>
        <end position="2846"/>
    </location>
</feature>
<dbReference type="InterPro" id="IPR010259">
    <property type="entry name" value="S8pro/Inhibitor_I9"/>
</dbReference>
<dbReference type="Pfam" id="PF09479">
    <property type="entry name" value="Flg_new"/>
    <property type="match status" value="4"/>
</dbReference>
<keyword evidence="3" id="KW-0134">Cell wall</keyword>
<dbReference type="InterPro" id="IPR023828">
    <property type="entry name" value="Peptidase_S8_Ser-AS"/>
</dbReference>
<comment type="caution">
    <text evidence="14">The sequence shown here is derived from an EMBL/GenBank/DDBJ whole genome shotgun (WGS) entry which is preliminary data.</text>
</comment>
<feature type="domain" description="SLH" evidence="13">
    <location>
        <begin position="2783"/>
        <end position="2846"/>
    </location>
</feature>
<keyword evidence="5 9" id="KW-0645">Protease</keyword>
<dbReference type="InterPro" id="IPR022398">
    <property type="entry name" value="Peptidase_S8_His-AS"/>
</dbReference>
<evidence type="ECO:0000259" key="13">
    <source>
        <dbReference type="PROSITE" id="PS51272"/>
    </source>
</evidence>
<dbReference type="InterPro" id="IPR015500">
    <property type="entry name" value="Peptidase_S8_subtilisin-rel"/>
</dbReference>
<organism evidence="14 15">
    <name type="scientific">Paenibacillus lignilyticus</name>
    <dbReference type="NCBI Taxonomy" id="1172615"/>
    <lineage>
        <taxon>Bacteria</taxon>
        <taxon>Bacillati</taxon>
        <taxon>Bacillota</taxon>
        <taxon>Bacilli</taxon>
        <taxon>Bacillales</taxon>
        <taxon>Paenibacillaceae</taxon>
        <taxon>Paenibacillus</taxon>
    </lineage>
</organism>
<feature type="domain" description="SLH" evidence="13">
    <location>
        <begin position="2730"/>
        <end position="2782"/>
    </location>
</feature>
<evidence type="ECO:0000256" key="6">
    <source>
        <dbReference type="ARBA" id="ARBA00022729"/>
    </source>
</evidence>
<dbReference type="InterPro" id="IPR003137">
    <property type="entry name" value="PA_domain"/>
</dbReference>
<evidence type="ECO:0000256" key="3">
    <source>
        <dbReference type="ARBA" id="ARBA00022512"/>
    </source>
</evidence>
<dbReference type="PROSITE" id="PS51272">
    <property type="entry name" value="SLH"/>
    <property type="match status" value="3"/>
</dbReference>
<reference evidence="14 15" key="1">
    <citation type="submission" date="2021-04" db="EMBL/GenBank/DDBJ databases">
        <title>Paenibacillus sp. DLE-14 whole genome sequence.</title>
        <authorList>
            <person name="Ham Y.J."/>
        </authorList>
    </citation>
    <scope>NUCLEOTIDE SEQUENCE [LARGE SCALE GENOMIC DNA]</scope>
    <source>
        <strain evidence="14 15">DLE-14</strain>
    </source>
</reference>
<dbReference type="RefSeq" id="WP_210656828.1">
    <property type="nucleotide sequence ID" value="NZ_JAGKSP010000002.1"/>
</dbReference>
<comment type="similarity">
    <text evidence="2 9 10">Belongs to the peptidase S8 family.</text>
</comment>
<dbReference type="PANTHER" id="PTHR43806:SF65">
    <property type="entry name" value="SERINE PROTEASE APRX"/>
    <property type="match status" value="1"/>
</dbReference>
<protein>
    <submittedName>
        <fullName evidence="14">S8 family serine peptidase</fullName>
    </submittedName>
</protein>
<feature type="region of interest" description="Disordered" evidence="11">
    <location>
        <begin position="2613"/>
        <end position="2642"/>
    </location>
</feature>
<evidence type="ECO:0000256" key="4">
    <source>
        <dbReference type="ARBA" id="ARBA00022525"/>
    </source>
</evidence>
<dbReference type="InterPro" id="IPR013378">
    <property type="entry name" value="InlB-like_B-rpt"/>
</dbReference>
<evidence type="ECO:0000256" key="8">
    <source>
        <dbReference type="ARBA" id="ARBA00022825"/>
    </source>
</evidence>
<dbReference type="InterPro" id="IPR050131">
    <property type="entry name" value="Peptidase_S8_subtilisin-like"/>
</dbReference>
<dbReference type="InterPro" id="IPR023827">
    <property type="entry name" value="Peptidase_S8_Asp-AS"/>
</dbReference>
<dbReference type="InterPro" id="IPR034213">
    <property type="entry name" value="S8_Vpr-like"/>
</dbReference>
<dbReference type="PROSITE" id="PS00137">
    <property type="entry name" value="SUBTILASE_HIS"/>
    <property type="match status" value="1"/>
</dbReference>
<feature type="compositionally biased region" description="Basic and acidic residues" evidence="11">
    <location>
        <begin position="2627"/>
        <end position="2642"/>
    </location>
</feature>
<evidence type="ECO:0000256" key="10">
    <source>
        <dbReference type="RuleBase" id="RU003355"/>
    </source>
</evidence>
<keyword evidence="8 9" id="KW-0720">Serine protease</keyword>
<evidence type="ECO:0000256" key="1">
    <source>
        <dbReference type="ARBA" id="ARBA00004196"/>
    </source>
</evidence>
<dbReference type="Pfam" id="PF02225">
    <property type="entry name" value="PA"/>
    <property type="match status" value="1"/>
</dbReference>
<evidence type="ECO:0000313" key="14">
    <source>
        <dbReference type="EMBL" id="MBP3962544.1"/>
    </source>
</evidence>
<keyword evidence="7 9" id="KW-0378">Hydrolase</keyword>
<dbReference type="PRINTS" id="PR00723">
    <property type="entry name" value="SUBTILISIN"/>
</dbReference>
<dbReference type="Gene3D" id="2.60.40.4270">
    <property type="entry name" value="Listeria-Bacteroides repeat domain"/>
    <property type="match status" value="4"/>
</dbReference>
<dbReference type="Gene3D" id="3.50.30.30">
    <property type="match status" value="1"/>
</dbReference>
<dbReference type="Gene3D" id="3.40.50.200">
    <property type="entry name" value="Peptidase S8/S53 domain"/>
    <property type="match status" value="1"/>
</dbReference>
<feature type="active site" description="Charge relay system" evidence="9">
    <location>
        <position position="665"/>
    </location>
</feature>
<dbReference type="PANTHER" id="PTHR43806">
    <property type="entry name" value="PEPTIDASE S8"/>
    <property type="match status" value="1"/>
</dbReference>
<evidence type="ECO:0000256" key="5">
    <source>
        <dbReference type="ARBA" id="ARBA00022670"/>
    </source>
</evidence>
<dbReference type="CDD" id="cd07474">
    <property type="entry name" value="Peptidases_S8_subtilisin_Vpr-like"/>
    <property type="match status" value="1"/>
</dbReference>
<dbReference type="Pfam" id="PF05922">
    <property type="entry name" value="Inhibitor_I9"/>
    <property type="match status" value="1"/>
</dbReference>
<dbReference type="NCBIfam" id="TIGR02543">
    <property type="entry name" value="List_Bact_rpt"/>
    <property type="match status" value="2"/>
</dbReference>
<dbReference type="PROSITE" id="PS00138">
    <property type="entry name" value="SUBTILASE_SER"/>
    <property type="match status" value="1"/>
</dbReference>
<dbReference type="PROSITE" id="PS00018">
    <property type="entry name" value="EF_HAND_1"/>
    <property type="match status" value="1"/>
</dbReference>
<dbReference type="InterPro" id="IPR011432">
    <property type="entry name" value="Shr-like_HID"/>
</dbReference>
<feature type="domain" description="SLH" evidence="13">
    <location>
        <begin position="2666"/>
        <end position="2729"/>
    </location>
</feature>
<dbReference type="Pfam" id="PF07550">
    <property type="entry name" value="Shr-like_HID"/>
    <property type="match status" value="4"/>
</dbReference>
<dbReference type="InterPro" id="IPR042229">
    <property type="entry name" value="Listeria/Bacterioides_rpt_sf"/>
</dbReference>
<dbReference type="InterPro" id="IPR036852">
    <property type="entry name" value="Peptidase_S8/S53_dom_sf"/>
</dbReference>
<dbReference type="Pfam" id="PF00395">
    <property type="entry name" value="SLH"/>
    <property type="match status" value="3"/>
</dbReference>
<dbReference type="Pfam" id="PF00082">
    <property type="entry name" value="Peptidase_S8"/>
    <property type="match status" value="1"/>
</dbReference>
<keyword evidence="15" id="KW-1185">Reference proteome</keyword>
<dbReference type="PROSITE" id="PS51892">
    <property type="entry name" value="SUBTILASE"/>
    <property type="match status" value="1"/>
</dbReference>
<evidence type="ECO:0000256" key="2">
    <source>
        <dbReference type="ARBA" id="ARBA00011073"/>
    </source>
</evidence>
<comment type="subcellular location">
    <subcellularLocation>
        <location evidence="1">Cell envelope</location>
    </subcellularLocation>
</comment>
<evidence type="ECO:0000256" key="7">
    <source>
        <dbReference type="ARBA" id="ARBA00022801"/>
    </source>
</evidence>
<dbReference type="Proteomes" id="UP000673394">
    <property type="component" value="Unassembled WGS sequence"/>
</dbReference>
<sequence>MKMKSRQAKQMLSVIALGTLLFNGVLPQNLTRVHAADANEPEQQQSTGTFNADEVNRILASLTPEQKASINKLTGADMAQKIHVDPKDLRSSKPINVIVQFKVDPAKIQIIKQSLANGGAGVNGTAFTNDYADAQQKVKDSHARFKSFVTTQPAQSIVGGKSVNTSMRITREYSEAFNGVSLSLPASEVNKLADNSEVASVWSVVQFDVPKQSSASAADTSGSVGNPTSALTWMGIDKLQAAGHTGMIESGPRKGERIKVGVLDTGIDYNHPDLKAVYKGGHDFVNNIVDVSGNVTFVDDLDPMETTYRDWLAAKEQPNPLVSPTANYKDYITEHGTHVSGTIAANTTTNNAVYSANGVAPKVDLYGYRVLGPGGSGSSDGVLNGIDQAAKDHMDIINLSLGNTVNDPMYPTSIAITNATIEGVVCAIAAGNAGPGQATVGSPGTSPLAITVGASTIPENIPVMTLKNGTKSYQARLFGRSFIQSDDQYKGQTLPIVDVGLGTMDDYSGKEMSGKIALVKRGGEYMQTKIATAHRAGAAGMIIWDHIDDADTEGYIPNYLGLSMDYAYSVSLTRVQGEALAKAIAADPDHATITFPAALDAPLVKNGDELASFSSTGPVKDWTIKPDIVAPGVDILSTAPFDVYEPQDTGTPDYTNQYMQMSGTSMATPHVAGIAALVLAAHPDYSPADVKTALMNTAKDMNTASKTYSVYQVGAGVVDPARAIGANINIQVLEKTSTYDTPTDYTTIHQVDNLTGSLFFGFKGRGEGATDGSDDVVSSKAFNVSNNGTSSKTFKLSTEFITTKFALSHPVGTGTGNDVKIDFSTDNAPVTSITVGGGSKVKTTAQITVPSNAIDGTYEGYIHLVNAADSSESYRIPFTVTVAEKGIDMSVDIKAFTLPFSITGNWNPDTNGSGGTYYSFSVNSAMDSMYLVLKDKNGKYLGVVQNAASIGGVGPGVIYGPLPMLLGGAYLPFTKPYDGSSLDQSGIAAKPAIITEGSYSVEMIATDTAGKRYRAEDTLYVDLTAPTIAMDSDSKPGIYEIDPTGYQPGQEIQGFYGTVYDNNIDIMKNNGETSVRSPEDNRTPVPVDQGLNAVWGYQDGYWPTVIFKTDSKGRFHFGVSPEDITPEGTNFWVYPSDYAGAADTDSTSQQYYFIKKGSPYVTVTSAGNTDTVYQDKTVMDANKPFKVTIALKHGIGMTGGNFMLNSNLYSFANIKLTDEYKNYLSSKGIDPSTVGLTVSQPYRHSQYAGLTTDVTISGISDAGALDRDMNIVDLDATYTNAGPISGPWKFNVYNTFFTMSGTESRVPAFTTNVPYLRQTQAMITGGLFAESFRQNTLSGQFTNITTDSGAKVKVTSQDGKSYVTDNPTSTNNAIQYLGNMTGTYAVTMDVSDKPYSVELSMPGHFKGYLKTPVVASTKYGYLTGEYKDIPSSQTPSLLAGDVNGDNVIDMKDLIAEIQTYLNYKDLIAANNPVKVNQTSKMNFLNNNRNFDVSWKNPLSSSAAIDYYDFYFIFKNFGQVNQNAVDFGVIPTAPTPQLLVEQAATISKLYGGSIDLNAGDGMKEVMAKLGFAGPLQTTSVTTLPKLSDLQSGATITLIPNNSVFLDDVIWRTSITKILLGSIDVTDKVIITAGYNYFDPIKGLTFVPSKITLPGSLFPAAGNYAVKIQAAGYTDVTTSFSIGAAPIPTPTIPLVTDPAKAHVGKDLTLTFTEDASGEDWRSGINKVVVKTRDYPTGIDITDLLDGSGHKYYDISQPGQITFKADLFKTNASPVVAASAIAPGGANYLPQLYMFEFSSTGATTGTIYPLKTVGSDPSGIYGAMQAVGYGLTFDSQGGAPVQPIAVGINPAKSRNGTNLVSNSTLKNPSTTRPGYNFMGWYSDPALTKNWDAGSNISSDITLYGKWQMNFTQNYALVDKAKQDGLKFDGTNGAVSGRGWVLGEGNLDIGIADYAANIPWLTSKASIQKIEASFYKIKSDGATESTLTTYTLDRSTYDFVTNGTAGKLTFTTATAAAAALAGQTSLGQKFAFSEAPSLLGGSPYSGYQLKVTAIDGTTTLLINDVKLGYRRHIDLNGGALKSPNDTYFWDTLVNGKASIPNMTTVVDAVTGNVTSGPLLHVTNGGLSVSPLLYLDAASSIGNTFNGNAALTDNAVLYLSWTKTPPTVLKQVFGNTVGSDISLHFTDDGLWKSNISKVMIGSKVLVRDTDYTISADAITLNHSLFTAGQKVNVVIQSEGYADAIVTDQVIGYLVNFESNGGDPIAPQIVTRSVTRPVDPIKVEYRFAGWYADQDLTMPFDFASIVTKPMTLYAKYALATSIVSPDDWDNAVGNDITLEFSDSDWANAITSIIVGGTPVDSSTYRVDPAAGTITLDKSLFTKAAAFSITISAAGYADVSLIQEVINGYQVHFVLPADVPFGGVQDQIVSRRITQPEVYGYDLVWYADEALANPWDFTSSIYSDRTLYGTWTLHKFNVTIDTQDGGLVDTLAVDYNTVITEPTTPAREGYTFGGWYQDAAGTLPWDFATNIVTADTTLYVKWLTNSYNVSFDSQGGSEVASIPVEYNTTVTEPTAPTKDGYTFTGWYQDAEGTLPWDFATDTVTADTTLFAKWTYIPVNSNTGGGGETPSESEPETKPETKPEPTPEKPVLKADIVDVAKLVEAIKTNLATAPAITFTDEAPTSWSANAVALATQIGFVSGYTDGTFHPNASVTRAEFATMLVKALGITAKGSDNFADAEGNWAASAIAALKSNGIINGYADGSFKPNNEISRAEIVAILSKVMNLSPVTGASKFHDIEGSWAEEPINQLANAGIIGGKGDGKFDPNSTASRAESVTMILRALNVNLDLGLEL</sequence>
<dbReference type="EMBL" id="JAGKSP010000002">
    <property type="protein sequence ID" value="MBP3962544.1"/>
    <property type="molecule type" value="Genomic_DNA"/>
</dbReference>